<dbReference type="EMBL" id="CM008050">
    <property type="protein sequence ID" value="PAN31227.1"/>
    <property type="molecule type" value="Genomic_DNA"/>
</dbReference>
<organism evidence="1">
    <name type="scientific">Panicum hallii</name>
    <dbReference type="NCBI Taxonomy" id="206008"/>
    <lineage>
        <taxon>Eukaryota</taxon>
        <taxon>Viridiplantae</taxon>
        <taxon>Streptophyta</taxon>
        <taxon>Embryophyta</taxon>
        <taxon>Tracheophyta</taxon>
        <taxon>Spermatophyta</taxon>
        <taxon>Magnoliopsida</taxon>
        <taxon>Liliopsida</taxon>
        <taxon>Poales</taxon>
        <taxon>Poaceae</taxon>
        <taxon>PACMAD clade</taxon>
        <taxon>Panicoideae</taxon>
        <taxon>Panicodae</taxon>
        <taxon>Paniceae</taxon>
        <taxon>Panicinae</taxon>
        <taxon>Panicum</taxon>
        <taxon>Panicum sect. Panicum</taxon>
    </lineage>
</organism>
<name>A0A2S3HW60_9POAL</name>
<accession>A0A2S3HW60</accession>
<dbReference type="Proteomes" id="UP000243499">
    <property type="component" value="Chromosome 5"/>
</dbReference>
<reference evidence="1" key="1">
    <citation type="submission" date="2018-04" db="EMBL/GenBank/DDBJ databases">
        <title>WGS assembly of Panicum hallii.</title>
        <authorList>
            <person name="Lovell J."/>
            <person name="Jenkins J."/>
            <person name="Lowry D."/>
            <person name="Mamidi S."/>
            <person name="Sreedasyam A."/>
            <person name="Weng X."/>
            <person name="Barry K."/>
            <person name="Bonette J."/>
            <person name="Campitelli B."/>
            <person name="Daum C."/>
            <person name="Gordon S."/>
            <person name="Gould B."/>
            <person name="Lipzen A."/>
            <person name="Macqueen A."/>
            <person name="Palacio-Mejia J."/>
            <person name="Plott C."/>
            <person name="Shakirov E."/>
            <person name="Shu S."/>
            <person name="Yoshinaga Y."/>
            <person name="Zane M."/>
            <person name="Rokhsar D."/>
            <person name="Grimwood J."/>
            <person name="Schmutz J."/>
            <person name="Juenger T."/>
        </authorList>
    </citation>
    <scope>NUCLEOTIDE SEQUENCE [LARGE SCALE GENOMIC DNA]</scope>
    <source>
        <strain evidence="1">FIL2</strain>
    </source>
</reference>
<proteinExistence type="predicted"/>
<sequence>MNFFPGNLCVTCTPCREREVTRSLLTRRNLPSIINGQHQIFAFQDREHLPFLCLHQPATQIFFRTSRLQSEIFAPIQRKSMLAPVKKFAISRENQTFCADDCLGCGMLSSLAVFRRKAKRNCNMHMFSKPWSGEYGEMYIGCWIFYGSGAKTSRRCLGSETEQWGYNSLNEVANPSILFVILHCLSAKRNVLIHDTMIGRCNGILIVPMCLRILL</sequence>
<gene>
    <name evidence="1" type="ORF">PAHAL_5G405600</name>
</gene>
<dbReference type="Gramene" id="PAN31227">
    <property type="protein sequence ID" value="PAN31227"/>
    <property type="gene ID" value="PAHAL_5G405600"/>
</dbReference>
<evidence type="ECO:0000313" key="1">
    <source>
        <dbReference type="EMBL" id="PAN31227.1"/>
    </source>
</evidence>
<protein>
    <submittedName>
        <fullName evidence="1">Uncharacterized protein</fullName>
    </submittedName>
</protein>
<dbReference type="AlphaFoldDB" id="A0A2S3HW60"/>